<comment type="caution">
    <text evidence="1">The sequence shown here is derived from an EMBL/GenBank/DDBJ whole genome shotgun (WGS) entry which is preliminary data.</text>
</comment>
<accession>A0ABW5Y4S9</accession>
<evidence type="ECO:0000313" key="1">
    <source>
        <dbReference type="EMBL" id="MFD2870358.1"/>
    </source>
</evidence>
<evidence type="ECO:0000313" key="2">
    <source>
        <dbReference type="Proteomes" id="UP001597568"/>
    </source>
</evidence>
<proteinExistence type="predicted"/>
<keyword evidence="2" id="KW-1185">Reference proteome</keyword>
<sequence length="93" mass="10931">MQQLSIFSVLQQITDIELIMRNIEKLQIGDSIITVTCDIERNEKMLTVRAKEFEETFKTGAAALMYIKNYFENGPEYIKRHQTIKSDARSKKW</sequence>
<protein>
    <submittedName>
        <fullName evidence="1">Uncharacterized protein</fullName>
    </submittedName>
</protein>
<name>A0ABW5Y4S9_9BACL</name>
<gene>
    <name evidence="1" type="ORF">ACFSY7_17840</name>
</gene>
<dbReference type="Proteomes" id="UP001597568">
    <property type="component" value="Unassembled WGS sequence"/>
</dbReference>
<reference evidence="2" key="1">
    <citation type="journal article" date="2019" name="Int. J. Syst. Evol. Microbiol.">
        <title>The Global Catalogue of Microorganisms (GCM) 10K type strain sequencing project: providing services to taxonomists for standard genome sequencing and annotation.</title>
        <authorList>
            <consortium name="The Broad Institute Genomics Platform"/>
            <consortium name="The Broad Institute Genome Sequencing Center for Infectious Disease"/>
            <person name="Wu L."/>
            <person name="Ma J."/>
        </authorList>
    </citation>
    <scope>NUCLEOTIDE SEQUENCE [LARGE SCALE GENOMIC DNA]</scope>
    <source>
        <strain evidence="2">KCTC 33522</strain>
    </source>
</reference>
<organism evidence="1 2">
    <name type="scientific">Kurthia populi</name>
    <dbReference type="NCBI Taxonomy" id="1562132"/>
    <lineage>
        <taxon>Bacteria</taxon>
        <taxon>Bacillati</taxon>
        <taxon>Bacillota</taxon>
        <taxon>Bacilli</taxon>
        <taxon>Bacillales</taxon>
        <taxon>Caryophanaceae</taxon>
        <taxon>Kurthia</taxon>
    </lineage>
</organism>
<dbReference type="EMBL" id="JBHUOR010000138">
    <property type="protein sequence ID" value="MFD2870358.1"/>
    <property type="molecule type" value="Genomic_DNA"/>
</dbReference>
<dbReference type="RefSeq" id="WP_380148992.1">
    <property type="nucleotide sequence ID" value="NZ_JBHUOR010000138.1"/>
</dbReference>